<dbReference type="PANTHER" id="PTHR37860">
    <property type="entry name" value="AGAP008810-PA"/>
    <property type="match status" value="1"/>
</dbReference>
<dbReference type="EMBL" id="JASSZA010000013">
    <property type="protein sequence ID" value="KAK2095288.1"/>
    <property type="molecule type" value="Genomic_DNA"/>
</dbReference>
<dbReference type="PANTHER" id="PTHR37860:SF2">
    <property type="entry name" value="VITELLOGENIN DOMAIN-CONTAINING PROTEIN"/>
    <property type="match status" value="1"/>
</dbReference>
<feature type="domain" description="VWFD" evidence="1">
    <location>
        <begin position="117"/>
        <end position="292"/>
    </location>
</feature>
<reference evidence="2 3" key="1">
    <citation type="submission" date="2023-05" db="EMBL/GenBank/DDBJ databases">
        <title>B98-5 Cell Line De Novo Hybrid Assembly: An Optical Mapping Approach.</title>
        <authorList>
            <person name="Kananen K."/>
            <person name="Auerbach J.A."/>
            <person name="Kautto E."/>
            <person name="Blachly J.S."/>
        </authorList>
    </citation>
    <scope>NUCLEOTIDE SEQUENCE [LARGE SCALE GENOMIC DNA]</scope>
    <source>
        <strain evidence="2">B95-8</strain>
        <tissue evidence="2">Cell line</tissue>
    </source>
</reference>
<comment type="caution">
    <text evidence="2">The sequence shown here is derived from an EMBL/GenBank/DDBJ whole genome shotgun (WGS) entry which is preliminary data.</text>
</comment>
<sequence>MLLLPPGGDVAWVTGYLMEEKLLWPLQQLSRANMLAEFYRLRCHLLQDLWEYESCPGLCHPSPWEPPALWAQQQGHAEADYKAWPSSAAKGGAGMISSGILRSLPVAQVTTWLTHMDYSLVAGPQYMVTFDGRVWNLSIQCGSIVLAQDFTHNTFSLMLSQTGLGLMALTMELNHVPRIFYSSLQLSCPLACRLYNSSLPGDSCPDLQLPFAMERRDVPRIELASENGVSISCDMPTGLCRLTVCLWHHSISAGLLDTNDNKAGTDLMLLDGSVAHSLEHLSLAWQVDGDCRATEKTQPTCAGQSPTCQATFQDPLPPSSLGNCLQVVSVNLSPGAQQALFPIYPGEWNGAEA</sequence>
<evidence type="ECO:0000259" key="1">
    <source>
        <dbReference type="PROSITE" id="PS51233"/>
    </source>
</evidence>
<protein>
    <recommendedName>
        <fullName evidence="1">VWFD domain-containing protein</fullName>
    </recommendedName>
</protein>
<organism evidence="2 3">
    <name type="scientific">Saguinus oedipus</name>
    <name type="common">Cotton-top tamarin</name>
    <name type="synonym">Oedipomidas oedipus</name>
    <dbReference type="NCBI Taxonomy" id="9490"/>
    <lineage>
        <taxon>Eukaryota</taxon>
        <taxon>Metazoa</taxon>
        <taxon>Chordata</taxon>
        <taxon>Craniata</taxon>
        <taxon>Vertebrata</taxon>
        <taxon>Euteleostomi</taxon>
        <taxon>Mammalia</taxon>
        <taxon>Eutheria</taxon>
        <taxon>Euarchontoglires</taxon>
        <taxon>Primates</taxon>
        <taxon>Haplorrhini</taxon>
        <taxon>Platyrrhini</taxon>
        <taxon>Cebidae</taxon>
        <taxon>Callitrichinae</taxon>
        <taxon>Saguinus</taxon>
    </lineage>
</organism>
<evidence type="ECO:0000313" key="3">
    <source>
        <dbReference type="Proteomes" id="UP001266305"/>
    </source>
</evidence>
<proteinExistence type="predicted"/>
<dbReference type="PROSITE" id="PS51233">
    <property type="entry name" value="VWFD"/>
    <property type="match status" value="1"/>
</dbReference>
<gene>
    <name evidence="2" type="ORF">P7K49_026704</name>
</gene>
<name>A0ABQ9UFD1_SAGOE</name>
<dbReference type="InterPro" id="IPR001846">
    <property type="entry name" value="VWF_type-D"/>
</dbReference>
<evidence type="ECO:0000313" key="2">
    <source>
        <dbReference type="EMBL" id="KAK2095288.1"/>
    </source>
</evidence>
<keyword evidence="3" id="KW-1185">Reference proteome</keyword>
<dbReference type="Proteomes" id="UP001266305">
    <property type="component" value="Unassembled WGS sequence"/>
</dbReference>
<accession>A0ABQ9UFD1</accession>